<dbReference type="FunCoup" id="A0A6I9UFP4">
    <property type="interactions" value="90"/>
</dbReference>
<evidence type="ECO:0000256" key="4">
    <source>
        <dbReference type="ARBA" id="ARBA00023163"/>
    </source>
</evidence>
<dbReference type="Proteomes" id="UP000504604">
    <property type="component" value="Linkage group LG15"/>
</dbReference>
<dbReference type="GO" id="GO:0003700">
    <property type="term" value="F:DNA-binding transcription factor activity"/>
    <property type="evidence" value="ECO:0007669"/>
    <property type="project" value="InterPro"/>
</dbReference>
<dbReference type="InterPro" id="IPR015300">
    <property type="entry name" value="DNA-bd_pseudobarrel_sf"/>
</dbReference>
<evidence type="ECO:0000256" key="5">
    <source>
        <dbReference type="ARBA" id="ARBA00023242"/>
    </source>
</evidence>
<name>A0A6I9UFP4_SESIN</name>
<dbReference type="KEGG" id="sind:105177478"/>
<evidence type="ECO:0000256" key="3">
    <source>
        <dbReference type="ARBA" id="ARBA00023125"/>
    </source>
</evidence>
<keyword evidence="4" id="KW-0804">Transcription</keyword>
<keyword evidence="8" id="KW-1185">Reference proteome</keyword>
<dbReference type="GeneID" id="105177478"/>
<dbReference type="Pfam" id="PF02362">
    <property type="entry name" value="B3"/>
    <property type="match status" value="1"/>
</dbReference>
<dbReference type="GO" id="GO:0003677">
    <property type="term" value="F:DNA binding"/>
    <property type="evidence" value="ECO:0007669"/>
    <property type="project" value="UniProtKB-KW"/>
</dbReference>
<keyword evidence="5" id="KW-0539">Nucleus</keyword>
<dbReference type="SMART" id="SM01019">
    <property type="entry name" value="B3"/>
    <property type="match status" value="1"/>
</dbReference>
<protein>
    <submittedName>
        <fullName evidence="9">B3 domain-containing transcription factor FUS3-like</fullName>
    </submittedName>
</protein>
<reference evidence="9" key="1">
    <citation type="submission" date="2025-08" db="UniProtKB">
        <authorList>
            <consortium name="RefSeq"/>
        </authorList>
    </citation>
    <scope>IDENTIFICATION</scope>
</reference>
<sequence length="361" mass="40580">MNHHCTNVISDHSILAKFRTIISLTHYYPSLLLIIRTPHSLPLTHTISLSLSLSLPPPPPPPLLFFVLLPNLKMDYSYGNGNGKVLMGGGSSSSSSGGTASAAVRGDSRRRSSSSSRQRNQQRHSSSRADLFSGPGFNVQRGPRMRRSRRASLDSLAFPGLHVPPLPAPREIDLSKLSYLFKKQLKNSDVSALRRMVLPKRDAEIHLPVLEAKEGISISMLDMDGIHEWWFKFRYWPNNSSRMYVLESTGDFVYTHGLVPNDYILVYQNVEDGRYVIEARKKEDYDAPRILDNLVINETTTEELTLPEPPALDGTEMLYEYDANFMDDSPLDYLGESINLPSLGSSTSFEPIDDYNAEDFE</sequence>
<evidence type="ECO:0000259" key="7">
    <source>
        <dbReference type="PROSITE" id="PS50863"/>
    </source>
</evidence>
<dbReference type="InterPro" id="IPR044800">
    <property type="entry name" value="LEC2-like"/>
</dbReference>
<dbReference type="PANTHER" id="PTHR31140">
    <property type="entry name" value="B3 DOMAIN-CONTAINING TRANSCRIPTION FACTOR ABI3"/>
    <property type="match status" value="1"/>
</dbReference>
<dbReference type="SUPFAM" id="SSF101936">
    <property type="entry name" value="DNA-binding pseudobarrel domain"/>
    <property type="match status" value="1"/>
</dbReference>
<keyword evidence="3" id="KW-0238">DNA-binding</keyword>
<evidence type="ECO:0000256" key="2">
    <source>
        <dbReference type="ARBA" id="ARBA00023015"/>
    </source>
</evidence>
<feature type="region of interest" description="Disordered" evidence="6">
    <location>
        <begin position="89"/>
        <end position="148"/>
    </location>
</feature>
<dbReference type="InterPro" id="IPR003340">
    <property type="entry name" value="B3_DNA-bd"/>
</dbReference>
<evidence type="ECO:0000256" key="1">
    <source>
        <dbReference type="ARBA" id="ARBA00004123"/>
    </source>
</evidence>
<comment type="subcellular location">
    <subcellularLocation>
        <location evidence="1">Nucleus</location>
    </subcellularLocation>
</comment>
<evidence type="ECO:0000313" key="9">
    <source>
        <dbReference type="RefSeq" id="XP_011098957.1"/>
    </source>
</evidence>
<dbReference type="PROSITE" id="PS50863">
    <property type="entry name" value="B3"/>
    <property type="match status" value="1"/>
</dbReference>
<dbReference type="Gene3D" id="2.40.330.10">
    <property type="entry name" value="DNA-binding pseudobarrel domain"/>
    <property type="match status" value="1"/>
</dbReference>
<dbReference type="InParanoid" id="A0A6I9UFP4"/>
<organism evidence="8 9">
    <name type="scientific">Sesamum indicum</name>
    <name type="common">Oriental sesame</name>
    <name type="synonym">Sesamum orientale</name>
    <dbReference type="NCBI Taxonomy" id="4182"/>
    <lineage>
        <taxon>Eukaryota</taxon>
        <taxon>Viridiplantae</taxon>
        <taxon>Streptophyta</taxon>
        <taxon>Embryophyta</taxon>
        <taxon>Tracheophyta</taxon>
        <taxon>Spermatophyta</taxon>
        <taxon>Magnoliopsida</taxon>
        <taxon>eudicotyledons</taxon>
        <taxon>Gunneridae</taxon>
        <taxon>Pentapetalae</taxon>
        <taxon>asterids</taxon>
        <taxon>lamiids</taxon>
        <taxon>Lamiales</taxon>
        <taxon>Pedaliaceae</taxon>
        <taxon>Sesamum</taxon>
    </lineage>
</organism>
<dbReference type="RefSeq" id="XP_011098957.1">
    <property type="nucleotide sequence ID" value="XM_011100655.2"/>
</dbReference>
<feature type="domain" description="TF-B3" evidence="7">
    <location>
        <begin position="181"/>
        <end position="283"/>
    </location>
</feature>
<dbReference type="CDD" id="cd10017">
    <property type="entry name" value="B3_DNA"/>
    <property type="match status" value="1"/>
</dbReference>
<evidence type="ECO:0000256" key="6">
    <source>
        <dbReference type="SAM" id="MobiDB-lite"/>
    </source>
</evidence>
<dbReference type="AlphaFoldDB" id="A0A6I9UFP4"/>
<keyword evidence="2" id="KW-0805">Transcription regulation</keyword>
<gene>
    <name evidence="9" type="primary">LOC105177478</name>
</gene>
<accession>A0A6I9UFP4</accession>
<proteinExistence type="predicted"/>
<dbReference type="GO" id="GO:0005634">
    <property type="term" value="C:nucleus"/>
    <property type="evidence" value="ECO:0007669"/>
    <property type="project" value="UniProtKB-SubCell"/>
</dbReference>
<dbReference type="PANTHER" id="PTHR31140:SF73">
    <property type="entry name" value="B3 DOMAIN-CONTAINING TRANSCRIPTION FACTOR FUS3"/>
    <property type="match status" value="1"/>
</dbReference>
<dbReference type="OrthoDB" id="757982at2759"/>
<evidence type="ECO:0000313" key="8">
    <source>
        <dbReference type="Proteomes" id="UP000504604"/>
    </source>
</evidence>